<gene>
    <name evidence="11" type="ORF">JCM17846_08490</name>
</gene>
<evidence type="ECO:0000256" key="4">
    <source>
        <dbReference type="ARBA" id="ARBA00022723"/>
    </source>
</evidence>
<dbReference type="Proteomes" id="UP000324996">
    <property type="component" value="Unassembled WGS sequence"/>
</dbReference>
<dbReference type="Pfam" id="PF02578">
    <property type="entry name" value="Cu-oxidase_4"/>
    <property type="match status" value="1"/>
</dbReference>
<comment type="catalytic activity">
    <reaction evidence="1">
        <text>inosine + phosphate = alpha-D-ribose 1-phosphate + hypoxanthine</text>
        <dbReference type="Rhea" id="RHEA:27646"/>
        <dbReference type="ChEBI" id="CHEBI:17368"/>
        <dbReference type="ChEBI" id="CHEBI:17596"/>
        <dbReference type="ChEBI" id="CHEBI:43474"/>
        <dbReference type="ChEBI" id="CHEBI:57720"/>
        <dbReference type="EC" id="2.4.2.1"/>
    </reaction>
    <physiologicalReaction direction="left-to-right" evidence="1">
        <dbReference type="Rhea" id="RHEA:27647"/>
    </physiologicalReaction>
</comment>
<dbReference type="Gene3D" id="3.60.140.10">
    <property type="entry name" value="CNF1/YfiH-like putative cysteine hydrolases"/>
    <property type="match status" value="1"/>
</dbReference>
<comment type="similarity">
    <text evidence="2">Belongs to the purine nucleoside phosphorylase YfiH/LACC1 family.</text>
</comment>
<dbReference type="InterPro" id="IPR038371">
    <property type="entry name" value="Cu_polyphenol_OxRdtase_sf"/>
</dbReference>
<comment type="catalytic activity">
    <reaction evidence="8">
        <text>adenosine + phosphate = alpha-D-ribose 1-phosphate + adenine</text>
        <dbReference type="Rhea" id="RHEA:27642"/>
        <dbReference type="ChEBI" id="CHEBI:16335"/>
        <dbReference type="ChEBI" id="CHEBI:16708"/>
        <dbReference type="ChEBI" id="CHEBI:43474"/>
        <dbReference type="ChEBI" id="CHEBI:57720"/>
        <dbReference type="EC" id="2.4.2.1"/>
    </reaction>
    <physiologicalReaction direction="left-to-right" evidence="8">
        <dbReference type="Rhea" id="RHEA:27643"/>
    </physiologicalReaction>
</comment>
<evidence type="ECO:0000256" key="6">
    <source>
        <dbReference type="ARBA" id="ARBA00022833"/>
    </source>
</evidence>
<evidence type="ECO:0000256" key="3">
    <source>
        <dbReference type="ARBA" id="ARBA00022679"/>
    </source>
</evidence>
<keyword evidence="3" id="KW-0808">Transferase</keyword>
<proteinExistence type="inferred from homology"/>
<dbReference type="GO" id="GO:0017061">
    <property type="term" value="F:S-methyl-5-thioadenosine phosphorylase activity"/>
    <property type="evidence" value="ECO:0007669"/>
    <property type="project" value="UniProtKB-EC"/>
</dbReference>
<dbReference type="GO" id="GO:0016787">
    <property type="term" value="F:hydrolase activity"/>
    <property type="evidence" value="ECO:0007669"/>
    <property type="project" value="UniProtKB-KW"/>
</dbReference>
<evidence type="ECO:0000313" key="11">
    <source>
        <dbReference type="EMBL" id="GER03167.1"/>
    </source>
</evidence>
<evidence type="ECO:0000256" key="5">
    <source>
        <dbReference type="ARBA" id="ARBA00022801"/>
    </source>
</evidence>
<keyword evidence="12" id="KW-1185">Reference proteome</keyword>
<organism evidence="11 12">
    <name type="scientific">Iodidimonas nitroreducens</name>
    <dbReference type="NCBI Taxonomy" id="1236968"/>
    <lineage>
        <taxon>Bacteria</taxon>
        <taxon>Pseudomonadati</taxon>
        <taxon>Pseudomonadota</taxon>
        <taxon>Alphaproteobacteria</taxon>
        <taxon>Iodidimonadales</taxon>
        <taxon>Iodidimonadaceae</taxon>
        <taxon>Iodidimonas</taxon>
    </lineage>
</organism>
<evidence type="ECO:0000256" key="10">
    <source>
        <dbReference type="SAM" id="MobiDB-lite"/>
    </source>
</evidence>
<comment type="catalytic activity">
    <reaction evidence="7">
        <text>adenosine + H2O + H(+) = inosine + NH4(+)</text>
        <dbReference type="Rhea" id="RHEA:24408"/>
        <dbReference type="ChEBI" id="CHEBI:15377"/>
        <dbReference type="ChEBI" id="CHEBI:15378"/>
        <dbReference type="ChEBI" id="CHEBI:16335"/>
        <dbReference type="ChEBI" id="CHEBI:17596"/>
        <dbReference type="ChEBI" id="CHEBI:28938"/>
        <dbReference type="EC" id="3.5.4.4"/>
    </reaction>
    <physiologicalReaction direction="left-to-right" evidence="7">
        <dbReference type="Rhea" id="RHEA:24409"/>
    </physiologicalReaction>
</comment>
<evidence type="ECO:0000256" key="7">
    <source>
        <dbReference type="ARBA" id="ARBA00047989"/>
    </source>
</evidence>
<evidence type="ECO:0000256" key="2">
    <source>
        <dbReference type="ARBA" id="ARBA00007353"/>
    </source>
</evidence>
<feature type="compositionally biased region" description="Polar residues" evidence="10">
    <location>
        <begin position="1"/>
        <end position="17"/>
    </location>
</feature>
<dbReference type="PANTHER" id="PTHR30616:SF2">
    <property type="entry name" value="PURINE NUCLEOSIDE PHOSPHORYLASE LACC1"/>
    <property type="match status" value="1"/>
</dbReference>
<keyword evidence="4" id="KW-0479">Metal-binding</keyword>
<protein>
    <submittedName>
        <fullName evidence="11">Laccase domain protein</fullName>
    </submittedName>
</protein>
<evidence type="ECO:0000256" key="8">
    <source>
        <dbReference type="ARBA" id="ARBA00048968"/>
    </source>
</evidence>
<reference evidence="11 12" key="1">
    <citation type="submission" date="2019-09" db="EMBL/GenBank/DDBJ databases">
        <title>NBRP : Genome information of microbial organism related human and environment.</title>
        <authorList>
            <person name="Hattori M."/>
            <person name="Oshima K."/>
            <person name="Inaba H."/>
            <person name="Suda W."/>
            <person name="Sakamoto M."/>
            <person name="Iino T."/>
            <person name="Kitahara M."/>
            <person name="Oshida Y."/>
            <person name="Iida T."/>
            <person name="Kudo T."/>
            <person name="Itoh T."/>
            <person name="Ohkuma M."/>
        </authorList>
    </citation>
    <scope>NUCLEOTIDE SEQUENCE [LARGE SCALE GENOMIC DNA]</scope>
    <source>
        <strain evidence="11 12">Q-1</strain>
    </source>
</reference>
<evidence type="ECO:0000256" key="9">
    <source>
        <dbReference type="ARBA" id="ARBA00049893"/>
    </source>
</evidence>
<dbReference type="AlphaFoldDB" id="A0A5A7N5C1"/>
<comment type="caution">
    <text evidence="11">The sequence shown here is derived from an EMBL/GenBank/DDBJ whole genome shotgun (WGS) entry which is preliminary data.</text>
</comment>
<dbReference type="InterPro" id="IPR003730">
    <property type="entry name" value="Cu_polyphenol_OxRdtase"/>
</dbReference>
<accession>A0A5A7N5C1</accession>
<evidence type="ECO:0000313" key="12">
    <source>
        <dbReference type="Proteomes" id="UP000324996"/>
    </source>
</evidence>
<dbReference type="InterPro" id="IPR011324">
    <property type="entry name" value="Cytotoxic_necrot_fac-like_cat"/>
</dbReference>
<dbReference type="SUPFAM" id="SSF64438">
    <property type="entry name" value="CNF1/YfiH-like putative cysteine hydrolases"/>
    <property type="match status" value="1"/>
</dbReference>
<dbReference type="CDD" id="cd16833">
    <property type="entry name" value="YfiH"/>
    <property type="match status" value="1"/>
</dbReference>
<keyword evidence="5" id="KW-0378">Hydrolase</keyword>
<comment type="catalytic activity">
    <reaction evidence="9">
        <text>S-methyl-5'-thioadenosine + phosphate = 5-(methylsulfanyl)-alpha-D-ribose 1-phosphate + adenine</text>
        <dbReference type="Rhea" id="RHEA:11852"/>
        <dbReference type="ChEBI" id="CHEBI:16708"/>
        <dbReference type="ChEBI" id="CHEBI:17509"/>
        <dbReference type="ChEBI" id="CHEBI:43474"/>
        <dbReference type="ChEBI" id="CHEBI:58533"/>
        <dbReference type="EC" id="2.4.2.28"/>
    </reaction>
    <physiologicalReaction direction="left-to-right" evidence="9">
        <dbReference type="Rhea" id="RHEA:11853"/>
    </physiologicalReaction>
</comment>
<keyword evidence="6" id="KW-0862">Zinc</keyword>
<name>A0A5A7N5C1_9PROT</name>
<dbReference type="GO" id="GO:0005507">
    <property type="term" value="F:copper ion binding"/>
    <property type="evidence" value="ECO:0007669"/>
    <property type="project" value="TreeGrafter"/>
</dbReference>
<evidence type="ECO:0000256" key="1">
    <source>
        <dbReference type="ARBA" id="ARBA00000553"/>
    </source>
</evidence>
<dbReference type="PANTHER" id="PTHR30616">
    <property type="entry name" value="UNCHARACTERIZED PROTEIN YFIH"/>
    <property type="match status" value="1"/>
</dbReference>
<sequence length="288" mass="30219">MTPNEPTSSARGPSLQSDAPHPIPSALLGQMPGVVHGFFSRSGGVSTGLYSSLNAGRGSSDKAAAVAENRRRIEGAMGGLTLVTPYQIHSNLARPIWGIKVASKDRGAEGDALYDADDPPRCDALISDQPGLLLGIVTADCAPVLLADPKAGVLAACHAGWRGAASGVIDATIEMMIAYGARPDRMSAAIGPMIAQASYEVGAEVRQAFLDQDPAFAAFFVEGGRPEAFQCDLEGIVAALLARAGVRAVDPLGLDTYRLADRFYSYRRATHLDEPDYGRQLSVIGLKP</sequence>
<feature type="region of interest" description="Disordered" evidence="10">
    <location>
        <begin position="1"/>
        <end position="27"/>
    </location>
</feature>
<dbReference type="EMBL" id="BKCN01000003">
    <property type="protein sequence ID" value="GER03167.1"/>
    <property type="molecule type" value="Genomic_DNA"/>
</dbReference>